<evidence type="ECO:0000256" key="1">
    <source>
        <dbReference type="ARBA" id="ARBA00023002"/>
    </source>
</evidence>
<proteinExistence type="predicted"/>
<dbReference type="CDD" id="cd12181">
    <property type="entry name" value="ceo_syn"/>
    <property type="match status" value="1"/>
</dbReference>
<dbReference type="SUPFAM" id="SSF51735">
    <property type="entry name" value="NAD(P)-binding Rossmann-fold domains"/>
    <property type="match status" value="1"/>
</dbReference>
<name>A0ABV8H366_9BACI</name>
<dbReference type="RefSeq" id="WP_379497206.1">
    <property type="nucleotide sequence ID" value="NZ_JBHSAO010000008.1"/>
</dbReference>
<sequence length="327" mass="37117">MIRTVGFPLNSKENEHRQAMIFQNIAKMNHKDKLYFEKGYGASFAVSDERLIKLGVQVVSREKVLEQDIICDPKAGDAGYIEDLQDGQIVFGWIHAVQNEKLTDTFLSKRLTGIAWEDMNEEGRHVFFRNNEIAGEAAIMHAFSCYGKMPYDTKVAVLGRGNVARGAYKILIGLGAEVTVYDKRTEDLFQKEAGKYDVLVNAITWDVSRTDHIIYKEDLKKMKQDAMIIDISCDEGMGIETSRPTTIEEPTYQVDGVLHYAVDHTPSIFYKTASKSISAEVAKYLPIIMTGQEKKNDILRPAIILENGHIFDHKIMDNQDRRDVMKV</sequence>
<reference evidence="5" key="1">
    <citation type="journal article" date="2019" name="Int. J. Syst. Evol. Microbiol.">
        <title>The Global Catalogue of Microorganisms (GCM) 10K type strain sequencing project: providing services to taxonomists for standard genome sequencing and annotation.</title>
        <authorList>
            <consortium name="The Broad Institute Genomics Platform"/>
            <consortium name="The Broad Institute Genome Sequencing Center for Infectious Disease"/>
            <person name="Wu L."/>
            <person name="Ma J."/>
        </authorList>
    </citation>
    <scope>NUCLEOTIDE SEQUENCE [LARGE SCALE GENOMIC DNA]</scope>
    <source>
        <strain evidence="5">IBRC-M 10703</strain>
    </source>
</reference>
<keyword evidence="5" id="KW-1185">Reference proteome</keyword>
<dbReference type="EMBL" id="JBHSAO010000008">
    <property type="protein sequence ID" value="MFC4024721.1"/>
    <property type="molecule type" value="Genomic_DNA"/>
</dbReference>
<dbReference type="Proteomes" id="UP001595772">
    <property type="component" value="Unassembled WGS sequence"/>
</dbReference>
<dbReference type="InterPro" id="IPR046951">
    <property type="entry name" value="CEOS"/>
</dbReference>
<dbReference type="SMART" id="SM01003">
    <property type="entry name" value="AlaDh_PNT_N"/>
    <property type="match status" value="1"/>
</dbReference>
<dbReference type="PANTHER" id="PTHR42795:SF1">
    <property type="entry name" value="ALANINE DEHYDROGENASE"/>
    <property type="match status" value="1"/>
</dbReference>
<dbReference type="PANTHER" id="PTHR42795">
    <property type="entry name" value="ALANINE DEHYDROGENASE"/>
    <property type="match status" value="1"/>
</dbReference>
<evidence type="ECO:0000259" key="2">
    <source>
        <dbReference type="SMART" id="SM01002"/>
    </source>
</evidence>
<dbReference type="SMART" id="SM01002">
    <property type="entry name" value="AlaDh_PNT_C"/>
    <property type="match status" value="1"/>
</dbReference>
<dbReference type="InterPro" id="IPR007886">
    <property type="entry name" value="AlaDH/PNT_N"/>
</dbReference>
<organism evidence="4 5">
    <name type="scientific">Oceanobacillus longus</name>
    <dbReference type="NCBI Taxonomy" id="930120"/>
    <lineage>
        <taxon>Bacteria</taxon>
        <taxon>Bacillati</taxon>
        <taxon>Bacillota</taxon>
        <taxon>Bacilli</taxon>
        <taxon>Bacillales</taxon>
        <taxon>Bacillaceae</taxon>
        <taxon>Oceanobacillus</taxon>
    </lineage>
</organism>
<gene>
    <name evidence="4" type="ORF">ACFOUV_13035</name>
</gene>
<evidence type="ECO:0000259" key="3">
    <source>
        <dbReference type="SMART" id="SM01003"/>
    </source>
</evidence>
<evidence type="ECO:0000313" key="4">
    <source>
        <dbReference type="EMBL" id="MFC4024721.1"/>
    </source>
</evidence>
<feature type="domain" description="Alanine dehydrogenase/pyridine nucleotide transhydrogenase N-terminal" evidence="3">
    <location>
        <begin position="6"/>
        <end position="134"/>
    </location>
</feature>
<dbReference type="SUPFAM" id="SSF52283">
    <property type="entry name" value="Formate/glycerate dehydrogenase catalytic domain-like"/>
    <property type="match status" value="1"/>
</dbReference>
<dbReference type="Gene3D" id="3.40.50.720">
    <property type="entry name" value="NAD(P)-binding Rossmann-like Domain"/>
    <property type="match status" value="2"/>
</dbReference>
<feature type="domain" description="Alanine dehydrogenase/pyridine nucleotide transhydrogenase NAD(H)-binding" evidence="2">
    <location>
        <begin position="137"/>
        <end position="261"/>
    </location>
</feature>
<dbReference type="Pfam" id="PF01262">
    <property type="entry name" value="AlaDh_PNT_C"/>
    <property type="match status" value="1"/>
</dbReference>
<dbReference type="InterPro" id="IPR007698">
    <property type="entry name" value="AlaDH/PNT_NAD(H)-bd"/>
</dbReference>
<dbReference type="Pfam" id="PF05222">
    <property type="entry name" value="AlaDh_PNT_N"/>
    <property type="match status" value="1"/>
</dbReference>
<keyword evidence="1" id="KW-0560">Oxidoreductase</keyword>
<accession>A0ABV8H366</accession>
<evidence type="ECO:0000313" key="5">
    <source>
        <dbReference type="Proteomes" id="UP001595772"/>
    </source>
</evidence>
<comment type="caution">
    <text evidence="4">The sequence shown here is derived from an EMBL/GenBank/DDBJ whole genome shotgun (WGS) entry which is preliminary data.</text>
</comment>
<protein>
    <submittedName>
        <fullName evidence="4">N(5)-(Carboxyethyl)ornithine synthase</fullName>
    </submittedName>
</protein>
<dbReference type="InterPro" id="IPR036291">
    <property type="entry name" value="NAD(P)-bd_dom_sf"/>
</dbReference>